<feature type="domain" description="B3/B4 tRNA-binding" evidence="1">
    <location>
        <begin position="150"/>
        <end position="327"/>
    </location>
</feature>
<dbReference type="GO" id="GO:0004826">
    <property type="term" value="F:phenylalanine-tRNA ligase activity"/>
    <property type="evidence" value="ECO:0007669"/>
    <property type="project" value="InterPro"/>
</dbReference>
<gene>
    <name evidence="2" type="ORF">EAI_09963</name>
</gene>
<dbReference type="OMA" id="YDVKPPT"/>
<dbReference type="InParanoid" id="E2BJ25"/>
<name>E2BJ25_HARSA</name>
<dbReference type="Gene3D" id="3.50.40.10">
    <property type="entry name" value="Phenylalanyl-trna Synthetase, Chain B, domain 3"/>
    <property type="match status" value="1"/>
</dbReference>
<dbReference type="InterPro" id="IPR005146">
    <property type="entry name" value="B3/B4_tRNA-bd"/>
</dbReference>
<sequence>MMKRLRFNRPSTPPKSGVTLEEISARVGHLKILKLDEFIELGESTVIPGELADCGKLKEVNLKDNKLTDKRLLKLVNQCRSKQILDYVKLHCPKCISSVEVDKSKKGKKNQKLSESENTSEVDNLTHKLRILKVTDSTPVIKVTNKVKTVRPYIVACIVKNINFTDASFKKFIQLQTKLHDGICDKRNAATIATHDFKLIAPGDLTYTAMPPTELKIKPLMRNNTYTAIALFQQLQTEAENLRKEKKRNVYSGVHKYLYLLEGKPLFPCFIDNSQQVISLPPITNSDVTKMSVSTDTMLVEVTSTISYIICRNVLDEFLKELVILGFTDTCKQKETKKYNNLIVEQIKVVDTEGNMKLVYPSRADLNFDDHSIIIMREQQMT</sequence>
<keyword evidence="3" id="KW-1185">Reference proteome</keyword>
<evidence type="ECO:0000313" key="2">
    <source>
        <dbReference type="EMBL" id="EFN84175.1"/>
    </source>
</evidence>
<dbReference type="InterPro" id="IPR045060">
    <property type="entry name" value="Phe-tRNA-ligase_IIc_bsu"/>
</dbReference>
<dbReference type="GO" id="GO:0006432">
    <property type="term" value="P:phenylalanyl-tRNA aminoacylation"/>
    <property type="evidence" value="ECO:0007669"/>
    <property type="project" value="InterPro"/>
</dbReference>
<evidence type="ECO:0000313" key="3">
    <source>
        <dbReference type="Proteomes" id="UP000008237"/>
    </source>
</evidence>
<evidence type="ECO:0000259" key="1">
    <source>
        <dbReference type="SMART" id="SM00873"/>
    </source>
</evidence>
<dbReference type="GO" id="GO:0003723">
    <property type="term" value="F:RNA binding"/>
    <property type="evidence" value="ECO:0007669"/>
    <property type="project" value="InterPro"/>
</dbReference>
<dbReference type="PANTHER" id="PTHR10947:SF3">
    <property type="entry name" value="LEUCINE-RICH REPEAT-CONTAINING PROTEIN 47"/>
    <property type="match status" value="1"/>
</dbReference>
<dbReference type="OrthoDB" id="67933at2759"/>
<accession>E2BJ25</accession>
<organism evidence="3">
    <name type="scientific">Harpegnathos saltator</name>
    <name type="common">Jerdon's jumping ant</name>
    <dbReference type="NCBI Taxonomy" id="610380"/>
    <lineage>
        <taxon>Eukaryota</taxon>
        <taxon>Metazoa</taxon>
        <taxon>Ecdysozoa</taxon>
        <taxon>Arthropoda</taxon>
        <taxon>Hexapoda</taxon>
        <taxon>Insecta</taxon>
        <taxon>Pterygota</taxon>
        <taxon>Neoptera</taxon>
        <taxon>Endopterygota</taxon>
        <taxon>Hymenoptera</taxon>
        <taxon>Apocrita</taxon>
        <taxon>Aculeata</taxon>
        <taxon>Formicoidea</taxon>
        <taxon>Formicidae</taxon>
        <taxon>Ponerinae</taxon>
        <taxon>Ponerini</taxon>
        <taxon>Harpegnathos</taxon>
    </lineage>
</organism>
<dbReference type="AlphaFoldDB" id="E2BJ25"/>
<dbReference type="InterPro" id="IPR020825">
    <property type="entry name" value="Phe-tRNA_synthase-like_B3/B4"/>
</dbReference>
<dbReference type="Proteomes" id="UP000008237">
    <property type="component" value="Unassembled WGS sequence"/>
</dbReference>
<reference evidence="2 3" key="1">
    <citation type="journal article" date="2010" name="Science">
        <title>Genomic comparison of the ants Camponotus floridanus and Harpegnathos saltator.</title>
        <authorList>
            <person name="Bonasio R."/>
            <person name="Zhang G."/>
            <person name="Ye C."/>
            <person name="Mutti N.S."/>
            <person name="Fang X."/>
            <person name="Qin N."/>
            <person name="Donahue G."/>
            <person name="Yang P."/>
            <person name="Li Q."/>
            <person name="Li C."/>
            <person name="Zhang P."/>
            <person name="Huang Z."/>
            <person name="Berger S.L."/>
            <person name="Reinberg D."/>
            <person name="Wang J."/>
            <person name="Liebig J."/>
        </authorList>
    </citation>
    <scope>NUCLEOTIDE SEQUENCE [LARGE SCALE GENOMIC DNA]</scope>
    <source>
        <strain evidence="2 3">R22 G/1</strain>
    </source>
</reference>
<dbReference type="STRING" id="610380.E2BJ25"/>
<dbReference type="EMBL" id="GL448558">
    <property type="protein sequence ID" value="EFN84175.1"/>
    <property type="molecule type" value="Genomic_DNA"/>
</dbReference>
<protein>
    <submittedName>
        <fullName evidence="2">Leucine-rich repeat-containing protein 47</fullName>
    </submittedName>
</protein>
<dbReference type="SMART" id="SM00873">
    <property type="entry name" value="B3_4"/>
    <property type="match status" value="1"/>
</dbReference>
<dbReference type="PANTHER" id="PTHR10947">
    <property type="entry name" value="PHENYLALANYL-TRNA SYNTHETASE BETA CHAIN AND LEUCINE-RICH REPEAT-CONTAINING PROTEIN 47"/>
    <property type="match status" value="1"/>
</dbReference>
<proteinExistence type="predicted"/>